<proteinExistence type="predicted"/>
<feature type="non-terminal residue" evidence="1">
    <location>
        <position position="51"/>
    </location>
</feature>
<organism evidence="1 2">
    <name type="scientific">Candidatus Hakubella thermalkaliphila</name>
    <dbReference type="NCBI Taxonomy" id="2754717"/>
    <lineage>
        <taxon>Bacteria</taxon>
        <taxon>Bacillati</taxon>
        <taxon>Actinomycetota</taxon>
        <taxon>Actinomycetota incertae sedis</taxon>
        <taxon>Candidatus Hakubellales</taxon>
        <taxon>Candidatus Hakubellaceae</taxon>
        <taxon>Candidatus Hakubella</taxon>
    </lineage>
</organism>
<protein>
    <submittedName>
        <fullName evidence="1">Uncharacterized protein</fullName>
    </submittedName>
</protein>
<sequence>MLIKMDKQKLTWKAVVRDALLELGGQGHLSEINKIVEGHPKTKTNPSWRDT</sequence>
<reference evidence="1 2" key="1">
    <citation type="journal article" date="2020" name="Front. Microbiol.">
        <title>Single-cell genomics of novel Actinobacteria with the Wood-Ljungdahl pathway discovered in a serpentinizing system.</title>
        <authorList>
            <person name="Merino N."/>
            <person name="Kawai M."/>
            <person name="Boyd E.S."/>
            <person name="Colman D.R."/>
            <person name="McGlynn S.E."/>
            <person name="Nealson K.H."/>
            <person name="Kurokawa K."/>
            <person name="Hongoh Y."/>
        </authorList>
    </citation>
    <scope>NUCLEOTIDE SEQUENCE [LARGE SCALE GENOMIC DNA]</scope>
    <source>
        <strain evidence="1 2">S44</strain>
    </source>
</reference>
<dbReference type="EMBL" id="BLSC01000078">
    <property type="protein sequence ID" value="GFP37363.1"/>
    <property type="molecule type" value="Genomic_DNA"/>
</dbReference>
<accession>A0A6V8PYS7</accession>
<gene>
    <name evidence="1" type="ORF">HKBW3S44_01043</name>
</gene>
<dbReference type="Proteomes" id="UP000561271">
    <property type="component" value="Unassembled WGS sequence"/>
</dbReference>
<dbReference type="AlphaFoldDB" id="A0A6V8PYS7"/>
<comment type="caution">
    <text evidence="1">The sequence shown here is derived from an EMBL/GenBank/DDBJ whole genome shotgun (WGS) entry which is preliminary data.</text>
</comment>
<name>A0A6V8PYS7_9ACTN</name>
<evidence type="ECO:0000313" key="1">
    <source>
        <dbReference type="EMBL" id="GFP37363.1"/>
    </source>
</evidence>
<evidence type="ECO:0000313" key="2">
    <source>
        <dbReference type="Proteomes" id="UP000561271"/>
    </source>
</evidence>